<dbReference type="Proteomes" id="UP001148838">
    <property type="component" value="Unassembled WGS sequence"/>
</dbReference>
<proteinExistence type="predicted"/>
<name>A0ABQ8RY20_PERAM</name>
<organism evidence="1 2">
    <name type="scientific">Periplaneta americana</name>
    <name type="common">American cockroach</name>
    <name type="synonym">Blatta americana</name>
    <dbReference type="NCBI Taxonomy" id="6978"/>
    <lineage>
        <taxon>Eukaryota</taxon>
        <taxon>Metazoa</taxon>
        <taxon>Ecdysozoa</taxon>
        <taxon>Arthropoda</taxon>
        <taxon>Hexapoda</taxon>
        <taxon>Insecta</taxon>
        <taxon>Pterygota</taxon>
        <taxon>Neoptera</taxon>
        <taxon>Polyneoptera</taxon>
        <taxon>Dictyoptera</taxon>
        <taxon>Blattodea</taxon>
        <taxon>Blattoidea</taxon>
        <taxon>Blattidae</taxon>
        <taxon>Blattinae</taxon>
        <taxon>Periplaneta</taxon>
    </lineage>
</organism>
<accession>A0ABQ8RY20</accession>
<gene>
    <name evidence="1" type="ORF">ANN_27358</name>
</gene>
<evidence type="ECO:0000313" key="2">
    <source>
        <dbReference type="Proteomes" id="UP001148838"/>
    </source>
</evidence>
<protein>
    <submittedName>
        <fullName evidence="1">Uncharacterized protein</fullName>
    </submittedName>
</protein>
<comment type="caution">
    <text evidence="1">The sequence shown here is derived from an EMBL/GenBank/DDBJ whole genome shotgun (WGS) entry which is preliminary data.</text>
</comment>
<evidence type="ECO:0000313" key="1">
    <source>
        <dbReference type="EMBL" id="KAJ4426544.1"/>
    </source>
</evidence>
<sequence length="86" mass="9899">MRSTSIIQSWMGNSCSRNVKNLDAKKKKDAPSRIAYELARENFLIEDLQYKLELGNTILFQKSIPTIQSHITRAVQTEHMTDRMAS</sequence>
<keyword evidence="2" id="KW-1185">Reference proteome</keyword>
<reference evidence="1 2" key="1">
    <citation type="journal article" date="2022" name="Allergy">
        <title>Genome assembly and annotation of Periplaneta americana reveal a comprehensive cockroach allergen profile.</title>
        <authorList>
            <person name="Wang L."/>
            <person name="Xiong Q."/>
            <person name="Saelim N."/>
            <person name="Wang L."/>
            <person name="Nong W."/>
            <person name="Wan A.T."/>
            <person name="Shi M."/>
            <person name="Liu X."/>
            <person name="Cao Q."/>
            <person name="Hui J.H.L."/>
            <person name="Sookrung N."/>
            <person name="Leung T.F."/>
            <person name="Tungtrongchitr A."/>
            <person name="Tsui S.K.W."/>
        </authorList>
    </citation>
    <scope>NUCLEOTIDE SEQUENCE [LARGE SCALE GENOMIC DNA]</scope>
    <source>
        <strain evidence="1">PWHHKU_190912</strain>
    </source>
</reference>
<dbReference type="EMBL" id="JAJSOF020000040">
    <property type="protein sequence ID" value="KAJ4426544.1"/>
    <property type="molecule type" value="Genomic_DNA"/>
</dbReference>